<comment type="caution">
    <text evidence="1">The sequence shown here is derived from an EMBL/GenBank/DDBJ whole genome shotgun (WGS) entry which is preliminary data.</text>
</comment>
<keyword evidence="2" id="KW-1185">Reference proteome</keyword>
<sequence>WHGRAPEAMRRLAAMLYVLGKSTVCRKPAARRIRKLTLELIGYLRNNSDSLPNYGRRYRAGRRISSAFVESAVNQLIDKRMSKSQQMRWDPRSAHLLLQVRVRVIDGQLRDDFARWYPGFPSNDPTLSLTA</sequence>
<dbReference type="EMBL" id="JBBKZV010000070">
    <property type="protein sequence ID" value="MEJ8827428.1"/>
    <property type="molecule type" value="Genomic_DNA"/>
</dbReference>
<evidence type="ECO:0000313" key="2">
    <source>
        <dbReference type="Proteomes" id="UP001363010"/>
    </source>
</evidence>
<gene>
    <name evidence="1" type="ORF">WKW80_36545</name>
</gene>
<reference evidence="1 2" key="1">
    <citation type="submission" date="2024-03" db="EMBL/GenBank/DDBJ databases">
        <title>Novel species of the genus Variovorax.</title>
        <authorList>
            <person name="Liu Q."/>
            <person name="Xin Y.-H."/>
        </authorList>
    </citation>
    <scope>NUCLEOTIDE SEQUENCE [LARGE SCALE GENOMIC DNA]</scope>
    <source>
        <strain evidence="1 2">KACC 18501</strain>
    </source>
</reference>
<proteinExistence type="predicted"/>
<protein>
    <submittedName>
        <fullName evidence="1">ISKra4 family transposase</fullName>
    </submittedName>
</protein>
<dbReference type="Proteomes" id="UP001363010">
    <property type="component" value="Unassembled WGS sequence"/>
</dbReference>
<organism evidence="1 2">
    <name type="scientific">Variovorax humicola</name>
    <dbReference type="NCBI Taxonomy" id="1769758"/>
    <lineage>
        <taxon>Bacteria</taxon>
        <taxon>Pseudomonadati</taxon>
        <taxon>Pseudomonadota</taxon>
        <taxon>Betaproteobacteria</taxon>
        <taxon>Burkholderiales</taxon>
        <taxon>Comamonadaceae</taxon>
        <taxon>Variovorax</taxon>
    </lineage>
</organism>
<feature type="non-terminal residue" evidence="1">
    <location>
        <position position="1"/>
    </location>
</feature>
<evidence type="ECO:0000313" key="1">
    <source>
        <dbReference type="EMBL" id="MEJ8827428.1"/>
    </source>
</evidence>
<accession>A0ABU8WBX8</accession>
<name>A0ABU8WBX8_9BURK</name>